<dbReference type="GO" id="GO:0043138">
    <property type="term" value="F:3'-5' DNA helicase activity"/>
    <property type="evidence" value="ECO:0007669"/>
    <property type="project" value="UniProtKB-EC"/>
</dbReference>
<dbReference type="InterPro" id="IPR000212">
    <property type="entry name" value="DNA_helicase_UvrD/REP"/>
</dbReference>
<keyword evidence="7" id="KW-0413">Isomerase</keyword>
<accession>A0AAU9DVU3</accession>
<dbReference type="GO" id="GO:0000725">
    <property type="term" value="P:recombinational repair"/>
    <property type="evidence" value="ECO:0007669"/>
    <property type="project" value="TreeGrafter"/>
</dbReference>
<organism evidence="14 15">
    <name type="scientific">Haliovirga abyssi</name>
    <dbReference type="NCBI Taxonomy" id="2996794"/>
    <lineage>
        <taxon>Bacteria</taxon>
        <taxon>Fusobacteriati</taxon>
        <taxon>Fusobacteriota</taxon>
        <taxon>Fusobacteriia</taxon>
        <taxon>Fusobacteriales</taxon>
        <taxon>Haliovirgaceae</taxon>
        <taxon>Haliovirga</taxon>
    </lineage>
</organism>
<name>A0AAU9DVU3_9FUSO</name>
<keyword evidence="5 11" id="KW-0067">ATP-binding</keyword>
<dbReference type="GO" id="GO:0009314">
    <property type="term" value="P:response to radiation"/>
    <property type="evidence" value="ECO:0007669"/>
    <property type="project" value="UniProtKB-ARBA"/>
</dbReference>
<dbReference type="GO" id="GO:0016787">
    <property type="term" value="F:hydrolase activity"/>
    <property type="evidence" value="ECO:0007669"/>
    <property type="project" value="UniProtKB-UniRule"/>
</dbReference>
<evidence type="ECO:0000256" key="1">
    <source>
        <dbReference type="ARBA" id="ARBA00009922"/>
    </source>
</evidence>
<dbReference type="GO" id="GO:0033202">
    <property type="term" value="C:DNA helicase complex"/>
    <property type="evidence" value="ECO:0007669"/>
    <property type="project" value="TreeGrafter"/>
</dbReference>
<dbReference type="SUPFAM" id="SSF52540">
    <property type="entry name" value="P-loop containing nucleoside triphosphate hydrolases"/>
    <property type="match status" value="1"/>
</dbReference>
<dbReference type="EMBL" id="AP027059">
    <property type="protein sequence ID" value="BDU50341.1"/>
    <property type="molecule type" value="Genomic_DNA"/>
</dbReference>
<dbReference type="InterPro" id="IPR014016">
    <property type="entry name" value="UvrD-like_ATP-bd"/>
</dbReference>
<dbReference type="GO" id="GO:0003677">
    <property type="term" value="F:DNA binding"/>
    <property type="evidence" value="ECO:0007669"/>
    <property type="project" value="UniProtKB-KW"/>
</dbReference>
<dbReference type="Pfam" id="PF00580">
    <property type="entry name" value="UvrD-helicase"/>
    <property type="match status" value="1"/>
</dbReference>
<keyword evidence="4 11" id="KW-0347">Helicase</keyword>
<proteinExistence type="inferred from homology"/>
<dbReference type="AlphaFoldDB" id="A0AAU9DVU3"/>
<evidence type="ECO:0000256" key="4">
    <source>
        <dbReference type="ARBA" id="ARBA00022806"/>
    </source>
</evidence>
<dbReference type="Proteomes" id="UP001321582">
    <property type="component" value="Chromosome"/>
</dbReference>
<evidence type="ECO:0000259" key="13">
    <source>
        <dbReference type="PROSITE" id="PS51217"/>
    </source>
</evidence>
<dbReference type="EC" id="5.6.2.4" evidence="9"/>
<dbReference type="PANTHER" id="PTHR11070:SF2">
    <property type="entry name" value="ATP-DEPENDENT DNA HELICASE SRS2"/>
    <property type="match status" value="1"/>
</dbReference>
<feature type="binding site" evidence="11">
    <location>
        <begin position="26"/>
        <end position="33"/>
    </location>
    <ligand>
        <name>ATP</name>
        <dbReference type="ChEBI" id="CHEBI:30616"/>
    </ligand>
</feature>
<keyword evidence="3 11" id="KW-0378">Hydrolase</keyword>
<evidence type="ECO:0000313" key="14">
    <source>
        <dbReference type="EMBL" id="BDU50341.1"/>
    </source>
</evidence>
<evidence type="ECO:0000256" key="8">
    <source>
        <dbReference type="ARBA" id="ARBA00034617"/>
    </source>
</evidence>
<evidence type="ECO:0000259" key="12">
    <source>
        <dbReference type="PROSITE" id="PS51198"/>
    </source>
</evidence>
<feature type="domain" description="UvrD-like helicase ATP-binding" evidence="12">
    <location>
        <begin position="5"/>
        <end position="283"/>
    </location>
</feature>
<evidence type="ECO:0000256" key="11">
    <source>
        <dbReference type="PROSITE-ProRule" id="PRU00560"/>
    </source>
</evidence>
<dbReference type="InterPro" id="IPR014017">
    <property type="entry name" value="DNA_helicase_UvrD-like_C"/>
</dbReference>
<protein>
    <recommendedName>
        <fullName evidence="9">DNA 3'-5' helicase</fullName>
        <ecNumber evidence="9">5.6.2.4</ecNumber>
    </recommendedName>
</protein>
<evidence type="ECO:0000256" key="9">
    <source>
        <dbReference type="ARBA" id="ARBA00034808"/>
    </source>
</evidence>
<evidence type="ECO:0000256" key="2">
    <source>
        <dbReference type="ARBA" id="ARBA00022741"/>
    </source>
</evidence>
<evidence type="ECO:0000256" key="6">
    <source>
        <dbReference type="ARBA" id="ARBA00023125"/>
    </source>
</evidence>
<dbReference type="Gene3D" id="1.10.486.10">
    <property type="entry name" value="PCRA, domain 4"/>
    <property type="match status" value="1"/>
</dbReference>
<reference evidence="14 15" key="1">
    <citation type="submission" date="2022-11" db="EMBL/GenBank/DDBJ databases">
        <title>Haliovirga abyssi gen. nov., sp. nov., a mesophilic fermentative bacterium isolated from the Iheya North hydrothermal field and the proposal of Haliovirgaceae fam. nov.</title>
        <authorList>
            <person name="Miyazaki U."/>
            <person name="Tame A."/>
            <person name="Miyazaki J."/>
            <person name="Takai K."/>
            <person name="Sawayama S."/>
            <person name="Kitajima M."/>
            <person name="Okamoto A."/>
            <person name="Nakagawa S."/>
        </authorList>
    </citation>
    <scope>NUCLEOTIDE SEQUENCE [LARGE SCALE GENOMIC DNA]</scope>
    <source>
        <strain evidence="14 15">IC12</strain>
    </source>
</reference>
<dbReference type="Gene3D" id="3.40.50.300">
    <property type="entry name" value="P-loop containing nucleotide triphosphate hydrolases"/>
    <property type="match status" value="2"/>
</dbReference>
<dbReference type="GO" id="GO:0005829">
    <property type="term" value="C:cytosol"/>
    <property type="evidence" value="ECO:0007669"/>
    <property type="project" value="TreeGrafter"/>
</dbReference>
<dbReference type="PANTHER" id="PTHR11070">
    <property type="entry name" value="UVRD / RECB / PCRA DNA HELICASE FAMILY MEMBER"/>
    <property type="match status" value="1"/>
</dbReference>
<evidence type="ECO:0000256" key="3">
    <source>
        <dbReference type="ARBA" id="ARBA00022801"/>
    </source>
</evidence>
<dbReference type="KEGG" id="haby:HLVA_09100"/>
<feature type="domain" description="UvrD-like helicase C-terminal" evidence="13">
    <location>
        <begin position="284"/>
        <end position="555"/>
    </location>
</feature>
<dbReference type="FunFam" id="1.10.10.160:FF:000001">
    <property type="entry name" value="ATP-dependent DNA helicase"/>
    <property type="match status" value="1"/>
</dbReference>
<dbReference type="InterPro" id="IPR013986">
    <property type="entry name" value="DExx_box_DNA_helicase_dom_sf"/>
</dbReference>
<dbReference type="PROSITE" id="PS51198">
    <property type="entry name" value="UVRD_HELICASE_ATP_BIND"/>
    <property type="match status" value="1"/>
</dbReference>
<evidence type="ECO:0000256" key="5">
    <source>
        <dbReference type="ARBA" id="ARBA00022840"/>
    </source>
</evidence>
<dbReference type="Gene3D" id="1.10.10.160">
    <property type="match status" value="1"/>
</dbReference>
<sequence length="721" mass="82795">MSILDGLNEEQRMAAETLDGPVLILAGAGSGKTRTITYRVAHMIKEKNISPYDILAVTFTNKAAKEMRERVESLVGEDSGKIQISTFHAFGVKLLRIYGKHVGYDSNFNIYDSDDQKRVIKSILKKLNMDNDGLKPSAILSKISKLKEEGIFPLEYEKMAIDYYSKKILSIYIEYQKALKENNAFDFSDILVYTNELLNNKEILEKLQNRYKYIMVDEYQDTNKTQYNIITKIAAKNKNLCVVGDEDQSIYGFRGADIRNILNFEKDYKDATVIKLEKNYRSTNIILSTANALIKNNETSRGKNLWTDREGGELISVYEAETAGEEAYHVSNEIKKIVDVVGGYKNIAILYRTNAQSRLFEESFIKAKIPYKIFGGVQFYQRKEIKDIISYLNVVNNTADNFSIRRIINVPSRGIGEKTIKRLEEYREDMNVPLFYAIKNVDNISTITPKARIALKKLYSIFEDLINLSKEETVTDLIDTLLERTKILDTFKLNNEDERVKNIYELRNGIQELEKENGYIGLGDYLENIALSANTDNMDESDDYVKLMTVHNSKGLEFPVIFMVGAEEELFPSLRENTEEELEEERRLCYVAVTRAKDRLYITYSRTRATFGNSSFMRVPSRFIGEMPEKNLNNEKVYMNSNGYKNDSTKVASELNAKIEKNKKKKKKFKGDYAVGDYVIHKKFGEGKVKGIDINRVDIYFPGHGDKKFPTKIASKFLSKS</sequence>
<comment type="similarity">
    <text evidence="1">Belongs to the helicase family. UvrD subfamily.</text>
</comment>
<dbReference type="CDD" id="cd17932">
    <property type="entry name" value="DEXQc_UvrD"/>
    <property type="match status" value="1"/>
</dbReference>
<dbReference type="RefSeq" id="WP_307905273.1">
    <property type="nucleotide sequence ID" value="NZ_AP027059.1"/>
</dbReference>
<keyword evidence="15" id="KW-1185">Reference proteome</keyword>
<gene>
    <name evidence="14" type="ORF">HLVA_09100</name>
</gene>
<evidence type="ECO:0000256" key="7">
    <source>
        <dbReference type="ARBA" id="ARBA00023235"/>
    </source>
</evidence>
<keyword evidence="6" id="KW-0238">DNA-binding</keyword>
<dbReference type="InterPro" id="IPR027417">
    <property type="entry name" value="P-loop_NTPase"/>
</dbReference>
<dbReference type="PROSITE" id="PS51217">
    <property type="entry name" value="UVRD_HELICASE_CTER"/>
    <property type="match status" value="1"/>
</dbReference>
<evidence type="ECO:0000313" key="15">
    <source>
        <dbReference type="Proteomes" id="UP001321582"/>
    </source>
</evidence>
<comment type="catalytic activity">
    <reaction evidence="10">
        <text>ATP + H2O = ADP + phosphate + H(+)</text>
        <dbReference type="Rhea" id="RHEA:13065"/>
        <dbReference type="ChEBI" id="CHEBI:15377"/>
        <dbReference type="ChEBI" id="CHEBI:15378"/>
        <dbReference type="ChEBI" id="CHEBI:30616"/>
        <dbReference type="ChEBI" id="CHEBI:43474"/>
        <dbReference type="ChEBI" id="CHEBI:456216"/>
        <dbReference type="EC" id="5.6.2.4"/>
    </reaction>
</comment>
<dbReference type="Pfam" id="PF13361">
    <property type="entry name" value="UvrD_C"/>
    <property type="match status" value="1"/>
</dbReference>
<dbReference type="GO" id="GO:0005524">
    <property type="term" value="F:ATP binding"/>
    <property type="evidence" value="ECO:0007669"/>
    <property type="project" value="UniProtKB-UniRule"/>
</dbReference>
<comment type="catalytic activity">
    <reaction evidence="8">
        <text>Couples ATP hydrolysis with the unwinding of duplex DNA by translocating in the 3'-5' direction.</text>
        <dbReference type="EC" id="5.6.2.4"/>
    </reaction>
</comment>
<evidence type="ECO:0000256" key="10">
    <source>
        <dbReference type="ARBA" id="ARBA00048988"/>
    </source>
</evidence>
<keyword evidence="2 11" id="KW-0547">Nucleotide-binding</keyword>